<dbReference type="SUPFAM" id="SSF54292">
    <property type="entry name" value="2Fe-2S ferredoxin-like"/>
    <property type="match status" value="1"/>
</dbReference>
<feature type="domain" description="FAD-binding FR-type" evidence="6">
    <location>
        <begin position="337"/>
        <end position="471"/>
    </location>
</feature>
<dbReference type="PANTHER" id="PTHR43644">
    <property type="entry name" value="NA(+)-TRANSLOCATING NADH-QUINONE REDUCTASE SUBUNIT"/>
    <property type="match status" value="1"/>
</dbReference>
<dbReference type="PROSITE" id="PS51085">
    <property type="entry name" value="2FE2S_FER_2"/>
    <property type="match status" value="1"/>
</dbReference>
<sequence>MTRFGLIKQCHKWASVIVGVQLIIWLATGLYFGLAEHERLQLRPSSSPLGQTTTQHGEIVPASNLPVNQVQSLTLRTLLGKPVYVAVIEAGAHISQTSQIQLFDAISAAPISIEQPLAEKIAKHAYPGPSQIASATFRQAPLSELPGQKNDVWHIVFADEQNTYMFIDSRTGNIIAHSTLDRRFFDLMLKLHFMDYGNSGGFNHWLIITFALATLLFVITGLIWLGILIKDGQITPGRGKKTTFRATLNTGEAQLRISTRSSETILHALQHAHIHLPSACGGGGSCGKCRIQTPGDIKPTSAEREWLTSEELQNGMRLACQHTAADVDAIHAPKAYRDKLILEVEHARFVTPSIKYIQFTVKAGDLQAYKAGACMRFMIPPAENAIRPHDIPEYFTAYWQDTPSGYHAHDGGVRHYSIADFDAGKDTLSIAVKWQQSDDKTQSGIGSAYLCQLTTGQTIQAVGPIESFHLSDAAVAQRFFIGAGSGIAPLRAMIHEQLLKHKRVMPVTFLYGARTQADLAFQSEFEALSRQFSQFHYCPVLSRPDDNWPGQSGYVQDALVTILHQASFNPGMAEFYLCGPHPLMQDVETLLYRYGVSPANIYKDIFNPTASTNQ</sequence>
<feature type="domain" description="2Fe-2S ferredoxin-type" evidence="5">
    <location>
        <begin position="244"/>
        <end position="336"/>
    </location>
</feature>
<dbReference type="InterPro" id="IPR017938">
    <property type="entry name" value="Riboflavin_synthase-like_b-brl"/>
</dbReference>
<dbReference type="InterPro" id="IPR012675">
    <property type="entry name" value="Beta-grasp_dom_sf"/>
</dbReference>
<dbReference type="InterPro" id="IPR036010">
    <property type="entry name" value="2Fe-2S_ferredoxin-like_sf"/>
</dbReference>
<dbReference type="SUPFAM" id="SSF52343">
    <property type="entry name" value="Ferredoxin reductase-like, C-terminal NADP-linked domain"/>
    <property type="match status" value="1"/>
</dbReference>
<evidence type="ECO:0000313" key="8">
    <source>
        <dbReference type="Proteomes" id="UP000624419"/>
    </source>
</evidence>
<dbReference type="EMBL" id="JABBXD010000001">
    <property type="protein sequence ID" value="MBD3584739.1"/>
    <property type="molecule type" value="Genomic_DNA"/>
</dbReference>
<protein>
    <submittedName>
        <fullName evidence="7">2Fe-2S iron-sulfur cluster binding domain-containing protein</fullName>
    </submittedName>
</protein>
<dbReference type="SUPFAM" id="SSF63380">
    <property type="entry name" value="Riboflavin synthase domain-like"/>
    <property type="match status" value="1"/>
</dbReference>
<evidence type="ECO:0000256" key="2">
    <source>
        <dbReference type="ARBA" id="ARBA00022827"/>
    </source>
</evidence>
<evidence type="ECO:0000256" key="4">
    <source>
        <dbReference type="SAM" id="Phobius"/>
    </source>
</evidence>
<gene>
    <name evidence="7" type="ORF">HHX48_03190</name>
</gene>
<dbReference type="InterPro" id="IPR001433">
    <property type="entry name" value="OxRdtase_FAD/NAD-bd"/>
</dbReference>
<organism evidence="7 8">
    <name type="scientific">Salinimonas profundi</name>
    <dbReference type="NCBI Taxonomy" id="2729140"/>
    <lineage>
        <taxon>Bacteria</taxon>
        <taxon>Pseudomonadati</taxon>
        <taxon>Pseudomonadota</taxon>
        <taxon>Gammaproteobacteria</taxon>
        <taxon>Alteromonadales</taxon>
        <taxon>Alteromonadaceae</taxon>
        <taxon>Alteromonas/Salinimonas group</taxon>
        <taxon>Salinimonas</taxon>
    </lineage>
</organism>
<comment type="caution">
    <text evidence="7">The sequence shown here is derived from an EMBL/GenBank/DDBJ whole genome shotgun (WGS) entry which is preliminary data.</text>
</comment>
<feature type="transmembrane region" description="Helical" evidence="4">
    <location>
        <begin position="12"/>
        <end position="34"/>
    </location>
</feature>
<evidence type="ECO:0000256" key="1">
    <source>
        <dbReference type="ARBA" id="ARBA00022630"/>
    </source>
</evidence>
<dbReference type="Proteomes" id="UP000624419">
    <property type="component" value="Unassembled WGS sequence"/>
</dbReference>
<dbReference type="InterPro" id="IPR005625">
    <property type="entry name" value="PepSY-ass_TM"/>
</dbReference>
<dbReference type="Gene3D" id="3.10.20.30">
    <property type="match status" value="1"/>
</dbReference>
<dbReference type="PANTHER" id="PTHR43644:SF1">
    <property type="entry name" value="NAD(P)H-FLAVIN REDUCTASE"/>
    <property type="match status" value="1"/>
</dbReference>
<evidence type="ECO:0000259" key="6">
    <source>
        <dbReference type="PROSITE" id="PS51384"/>
    </source>
</evidence>
<dbReference type="Pfam" id="PF00175">
    <property type="entry name" value="NAD_binding_1"/>
    <property type="match status" value="1"/>
</dbReference>
<accession>A0ABR8LLB9</accession>
<evidence type="ECO:0000259" key="5">
    <source>
        <dbReference type="PROSITE" id="PS51085"/>
    </source>
</evidence>
<dbReference type="InterPro" id="IPR017927">
    <property type="entry name" value="FAD-bd_FR_type"/>
</dbReference>
<keyword evidence="4" id="KW-1133">Transmembrane helix</keyword>
<evidence type="ECO:0000313" key="7">
    <source>
        <dbReference type="EMBL" id="MBD3584739.1"/>
    </source>
</evidence>
<dbReference type="PROSITE" id="PS51384">
    <property type="entry name" value="FAD_FR"/>
    <property type="match status" value="1"/>
</dbReference>
<proteinExistence type="predicted"/>
<keyword evidence="8" id="KW-1185">Reference proteome</keyword>
<evidence type="ECO:0000256" key="3">
    <source>
        <dbReference type="ARBA" id="ARBA00023075"/>
    </source>
</evidence>
<keyword evidence="2" id="KW-0274">FAD</keyword>
<dbReference type="PRINTS" id="PR00410">
    <property type="entry name" value="PHEHYDRXLASE"/>
</dbReference>
<feature type="transmembrane region" description="Helical" evidence="4">
    <location>
        <begin position="205"/>
        <end position="229"/>
    </location>
</feature>
<dbReference type="InterPro" id="IPR001041">
    <property type="entry name" value="2Fe-2S_ferredoxin-type"/>
</dbReference>
<dbReference type="Pfam" id="PF00111">
    <property type="entry name" value="Fer2"/>
    <property type="match status" value="1"/>
</dbReference>
<keyword evidence="3" id="KW-0830">Ubiquinone</keyword>
<keyword evidence="4" id="KW-0472">Membrane</keyword>
<name>A0ABR8LLB9_9ALTE</name>
<keyword evidence="1" id="KW-0285">Flavoprotein</keyword>
<dbReference type="Gene3D" id="3.40.50.80">
    <property type="entry name" value="Nucleotide-binding domain of ferredoxin-NADP reductase (FNR) module"/>
    <property type="match status" value="1"/>
</dbReference>
<dbReference type="InterPro" id="IPR039261">
    <property type="entry name" value="FNR_nucleotide-bd"/>
</dbReference>
<dbReference type="Pfam" id="PF03929">
    <property type="entry name" value="PepSY_TM"/>
    <property type="match status" value="1"/>
</dbReference>
<dbReference type="Gene3D" id="2.40.30.10">
    <property type="entry name" value="Translation factors"/>
    <property type="match status" value="1"/>
</dbReference>
<keyword evidence="4" id="KW-0812">Transmembrane</keyword>
<reference evidence="7 8" key="1">
    <citation type="submission" date="2020-04" db="EMBL/GenBank/DDBJ databases">
        <title>Salinimonas sp. HHU 13199.</title>
        <authorList>
            <person name="Cui X."/>
            <person name="Zhang D."/>
        </authorList>
    </citation>
    <scope>NUCLEOTIDE SEQUENCE [LARGE SCALE GENOMIC DNA]</scope>
    <source>
        <strain evidence="7 8">HHU 13199</strain>
    </source>
</reference>
<dbReference type="RefSeq" id="WP_191022179.1">
    <property type="nucleotide sequence ID" value="NZ_JABBXD010000001.1"/>
</dbReference>